<feature type="compositionally biased region" description="Basic and acidic residues" evidence="1">
    <location>
        <begin position="93"/>
        <end position="164"/>
    </location>
</feature>
<proteinExistence type="predicted"/>
<protein>
    <submittedName>
        <fullName evidence="2">Uncharacterized protein</fullName>
    </submittedName>
</protein>
<feature type="compositionally biased region" description="Gly residues" evidence="1">
    <location>
        <begin position="165"/>
        <end position="174"/>
    </location>
</feature>
<dbReference type="AlphaFoldDB" id="A0A2R6XHY3"/>
<feature type="region of interest" description="Disordered" evidence="1">
    <location>
        <begin position="26"/>
        <end position="65"/>
    </location>
</feature>
<gene>
    <name evidence="2" type="ORF">MARPO_0014s0205</name>
</gene>
<dbReference type="EMBL" id="KZ772686">
    <property type="protein sequence ID" value="PTQ45710.1"/>
    <property type="molecule type" value="Genomic_DNA"/>
</dbReference>
<feature type="compositionally biased region" description="Pro residues" evidence="1">
    <location>
        <begin position="217"/>
        <end position="226"/>
    </location>
</feature>
<feature type="region of interest" description="Disordered" evidence="1">
    <location>
        <begin position="91"/>
        <end position="265"/>
    </location>
</feature>
<organism evidence="2 3">
    <name type="scientific">Marchantia polymorpha</name>
    <name type="common">Common liverwort</name>
    <name type="synonym">Marchantia aquatica</name>
    <dbReference type="NCBI Taxonomy" id="3197"/>
    <lineage>
        <taxon>Eukaryota</taxon>
        <taxon>Viridiplantae</taxon>
        <taxon>Streptophyta</taxon>
        <taxon>Embryophyta</taxon>
        <taxon>Marchantiophyta</taxon>
        <taxon>Marchantiopsida</taxon>
        <taxon>Marchantiidae</taxon>
        <taxon>Marchantiales</taxon>
        <taxon>Marchantiaceae</taxon>
        <taxon>Marchantia</taxon>
    </lineage>
</organism>
<evidence type="ECO:0000313" key="3">
    <source>
        <dbReference type="Proteomes" id="UP000244005"/>
    </source>
</evidence>
<evidence type="ECO:0000313" key="2">
    <source>
        <dbReference type="EMBL" id="PTQ45710.1"/>
    </source>
</evidence>
<feature type="compositionally biased region" description="Basic and acidic residues" evidence="1">
    <location>
        <begin position="26"/>
        <end position="43"/>
    </location>
</feature>
<dbReference type="Gramene" id="Mp1g10210.1">
    <property type="protein sequence ID" value="Mp1g10210.1.cds"/>
    <property type="gene ID" value="Mp1g10210"/>
</dbReference>
<dbReference type="Proteomes" id="UP000244005">
    <property type="component" value="Unassembled WGS sequence"/>
</dbReference>
<reference evidence="3" key="1">
    <citation type="journal article" date="2017" name="Cell">
        <title>Insights into land plant evolution garnered from the Marchantia polymorpha genome.</title>
        <authorList>
            <person name="Bowman J.L."/>
            <person name="Kohchi T."/>
            <person name="Yamato K.T."/>
            <person name="Jenkins J."/>
            <person name="Shu S."/>
            <person name="Ishizaki K."/>
            <person name="Yamaoka S."/>
            <person name="Nishihama R."/>
            <person name="Nakamura Y."/>
            <person name="Berger F."/>
            <person name="Adam C."/>
            <person name="Aki S.S."/>
            <person name="Althoff F."/>
            <person name="Araki T."/>
            <person name="Arteaga-Vazquez M.A."/>
            <person name="Balasubrmanian S."/>
            <person name="Barry K."/>
            <person name="Bauer D."/>
            <person name="Boehm C.R."/>
            <person name="Briginshaw L."/>
            <person name="Caballero-Perez J."/>
            <person name="Catarino B."/>
            <person name="Chen F."/>
            <person name="Chiyoda S."/>
            <person name="Chovatia M."/>
            <person name="Davies K.M."/>
            <person name="Delmans M."/>
            <person name="Demura T."/>
            <person name="Dierschke T."/>
            <person name="Dolan L."/>
            <person name="Dorantes-Acosta A.E."/>
            <person name="Eklund D.M."/>
            <person name="Florent S.N."/>
            <person name="Flores-Sandoval E."/>
            <person name="Fujiyama A."/>
            <person name="Fukuzawa H."/>
            <person name="Galik B."/>
            <person name="Grimanelli D."/>
            <person name="Grimwood J."/>
            <person name="Grossniklaus U."/>
            <person name="Hamada T."/>
            <person name="Haseloff J."/>
            <person name="Hetherington A.J."/>
            <person name="Higo A."/>
            <person name="Hirakawa Y."/>
            <person name="Hundley H.N."/>
            <person name="Ikeda Y."/>
            <person name="Inoue K."/>
            <person name="Inoue S.I."/>
            <person name="Ishida S."/>
            <person name="Jia Q."/>
            <person name="Kakita M."/>
            <person name="Kanazawa T."/>
            <person name="Kawai Y."/>
            <person name="Kawashima T."/>
            <person name="Kennedy M."/>
            <person name="Kinose K."/>
            <person name="Kinoshita T."/>
            <person name="Kohara Y."/>
            <person name="Koide E."/>
            <person name="Komatsu K."/>
            <person name="Kopischke S."/>
            <person name="Kubo M."/>
            <person name="Kyozuka J."/>
            <person name="Lagercrantz U."/>
            <person name="Lin S.S."/>
            <person name="Lindquist E."/>
            <person name="Lipzen A.M."/>
            <person name="Lu C.W."/>
            <person name="De Luna E."/>
            <person name="Martienssen R.A."/>
            <person name="Minamino N."/>
            <person name="Mizutani M."/>
            <person name="Mizutani M."/>
            <person name="Mochizuki N."/>
            <person name="Monte I."/>
            <person name="Mosher R."/>
            <person name="Nagasaki H."/>
            <person name="Nakagami H."/>
            <person name="Naramoto S."/>
            <person name="Nishitani K."/>
            <person name="Ohtani M."/>
            <person name="Okamoto T."/>
            <person name="Okumura M."/>
            <person name="Phillips J."/>
            <person name="Pollak B."/>
            <person name="Reinders A."/>
            <person name="Rovekamp M."/>
            <person name="Sano R."/>
            <person name="Sawa S."/>
            <person name="Schmid M.W."/>
            <person name="Shirakawa M."/>
            <person name="Solano R."/>
            <person name="Spunde A."/>
            <person name="Suetsugu N."/>
            <person name="Sugano S."/>
            <person name="Sugiyama A."/>
            <person name="Sun R."/>
            <person name="Suzuki Y."/>
            <person name="Takenaka M."/>
            <person name="Takezawa D."/>
            <person name="Tomogane H."/>
            <person name="Tsuzuki M."/>
            <person name="Ueda T."/>
            <person name="Umeda M."/>
            <person name="Ward J.M."/>
            <person name="Watanabe Y."/>
            <person name="Yazaki K."/>
            <person name="Yokoyama R."/>
            <person name="Yoshitake Y."/>
            <person name="Yotsui I."/>
            <person name="Zachgo S."/>
            <person name="Schmutz J."/>
        </authorList>
    </citation>
    <scope>NUCLEOTIDE SEQUENCE [LARGE SCALE GENOMIC DNA]</scope>
    <source>
        <strain evidence="3">Tak-1</strain>
    </source>
</reference>
<sequence>MCTVRSGVTAALDTDCGKKKRECQLGRRNQPEEKSAQKIIDAKTRKKRTIENGGDSDEEERAFGLSRRREKPALLSDGRSCYCIGNRQSALAVHEKRTEQRRLVKERRPEQSRDERWRESREQREQREQRGHGETRGRHARTHEVSAVERASKPSTKARERGSEGEGGSEGGRAGRTASDRRKRRERGERGWRAPSALPSPPVSSHCPARRTGSLAPPVPPPPARPPARRRCHPPLQSRNRKSETPTPQQPTSPPPGALFWPAGRLSRRRPPGKFSFGAPRQYGLRWTVNSASRALRAILPRRHWRPTGVAMGRLTFDALAGRREAFISVNILYCTVFQSSSLPSSFLHSFQVPARVSDSPSTVTVTASPPVPPSGLLV</sequence>
<name>A0A2R6XHY3_MARPO</name>
<accession>A0A2R6XHY3</accession>
<keyword evidence="3" id="KW-1185">Reference proteome</keyword>
<evidence type="ECO:0000256" key="1">
    <source>
        <dbReference type="SAM" id="MobiDB-lite"/>
    </source>
</evidence>
<feature type="compositionally biased region" description="Pro residues" evidence="1">
    <location>
        <begin position="248"/>
        <end position="257"/>
    </location>
</feature>